<dbReference type="RefSeq" id="WP_344798064.1">
    <property type="nucleotide sequence ID" value="NZ_BAABAU010000005.1"/>
</dbReference>
<keyword evidence="2" id="KW-1133">Transmembrane helix</keyword>
<dbReference type="Proteomes" id="UP001501594">
    <property type="component" value="Unassembled WGS sequence"/>
</dbReference>
<comment type="caution">
    <text evidence="3">The sequence shown here is derived from an EMBL/GenBank/DDBJ whole genome shotgun (WGS) entry which is preliminary data.</text>
</comment>
<feature type="compositionally biased region" description="Polar residues" evidence="1">
    <location>
        <begin position="200"/>
        <end position="211"/>
    </location>
</feature>
<reference evidence="4" key="1">
    <citation type="journal article" date="2019" name="Int. J. Syst. Evol. Microbiol.">
        <title>The Global Catalogue of Microorganisms (GCM) 10K type strain sequencing project: providing services to taxonomists for standard genome sequencing and annotation.</title>
        <authorList>
            <consortium name="The Broad Institute Genomics Platform"/>
            <consortium name="The Broad Institute Genome Sequencing Center for Infectious Disease"/>
            <person name="Wu L."/>
            <person name="Ma J."/>
        </authorList>
    </citation>
    <scope>NUCLEOTIDE SEQUENCE [LARGE SCALE GENOMIC DNA]</scope>
    <source>
        <strain evidence="4">JCM 17442</strain>
    </source>
</reference>
<feature type="transmembrane region" description="Helical" evidence="2">
    <location>
        <begin position="6"/>
        <end position="24"/>
    </location>
</feature>
<keyword evidence="2" id="KW-0812">Transmembrane</keyword>
<dbReference type="InterPro" id="IPR021401">
    <property type="entry name" value="DUF3040"/>
</dbReference>
<keyword evidence="2" id="KW-0472">Membrane</keyword>
<evidence type="ECO:0000256" key="1">
    <source>
        <dbReference type="SAM" id="MobiDB-lite"/>
    </source>
</evidence>
<feature type="compositionally biased region" description="Gly residues" evidence="1">
    <location>
        <begin position="317"/>
        <end position="330"/>
    </location>
</feature>
<evidence type="ECO:0008006" key="5">
    <source>
        <dbReference type="Google" id="ProtNLM"/>
    </source>
</evidence>
<evidence type="ECO:0000256" key="2">
    <source>
        <dbReference type="SAM" id="Phobius"/>
    </source>
</evidence>
<gene>
    <name evidence="3" type="ORF">GCM10022256_32180</name>
</gene>
<feature type="region of interest" description="Disordered" evidence="1">
    <location>
        <begin position="254"/>
        <end position="291"/>
    </location>
</feature>
<feature type="region of interest" description="Disordered" evidence="1">
    <location>
        <begin position="197"/>
        <end position="231"/>
    </location>
</feature>
<feature type="region of interest" description="Disordered" evidence="1">
    <location>
        <begin position="304"/>
        <end position="333"/>
    </location>
</feature>
<dbReference type="EMBL" id="BAABAU010000005">
    <property type="protein sequence ID" value="GAA4267606.1"/>
    <property type="molecule type" value="Genomic_DNA"/>
</dbReference>
<feature type="transmembrane region" description="Helical" evidence="2">
    <location>
        <begin position="128"/>
        <end position="145"/>
    </location>
</feature>
<sequence length="400" mass="41264">MGIGSWGGGIVLGLVAVLWLVYLIPSWAKRQQYLATERNAVRLQQTLRILAQTAELPEEVRVEANAKSVATAQKILRSEEAKREAIRRAQEAARQRAITRELAATGPALRAADSDPAMAARRLRRTRLVSTLVLVAGLVGFVLGVTGMGWLLAVTGSIASVGSVLVLVQLAAVSQARARRAVSAPVAAGAPVAQPFQDFAPQTSDAGSPSASVEAESAQDPAAAGTSTDAREWTPVALPRPLYLRRGSARALARSSAVASSPTSAADTDALREAATRSAEQLRQQQDAARLEAQRQALREVARAEAALQTHRDGGAVARGGGAGASGAGAAGAPAAGAAAAGASGVGAEAAPAAPPVARVEVAAPVAPAQSSRFARMGYVDETDLEELRIDEILQRRRAV</sequence>
<dbReference type="Pfam" id="PF11239">
    <property type="entry name" value="DUF3040"/>
    <property type="match status" value="1"/>
</dbReference>
<evidence type="ECO:0000313" key="4">
    <source>
        <dbReference type="Proteomes" id="UP001501594"/>
    </source>
</evidence>
<accession>A0ABP8E5W4</accession>
<keyword evidence="4" id="KW-1185">Reference proteome</keyword>
<protein>
    <recommendedName>
        <fullName evidence="5">Large exoprotein</fullName>
    </recommendedName>
</protein>
<evidence type="ECO:0000313" key="3">
    <source>
        <dbReference type="EMBL" id="GAA4267606.1"/>
    </source>
</evidence>
<feature type="transmembrane region" description="Helical" evidence="2">
    <location>
        <begin position="151"/>
        <end position="173"/>
    </location>
</feature>
<name>A0ABP8E5W4_9MICO</name>
<proteinExistence type="predicted"/>
<organism evidence="3 4">
    <name type="scientific">Frondihabitans peucedani</name>
    <dbReference type="NCBI Taxonomy" id="598626"/>
    <lineage>
        <taxon>Bacteria</taxon>
        <taxon>Bacillati</taxon>
        <taxon>Actinomycetota</taxon>
        <taxon>Actinomycetes</taxon>
        <taxon>Micrococcales</taxon>
        <taxon>Microbacteriaceae</taxon>
        <taxon>Frondihabitans</taxon>
    </lineage>
</organism>
<feature type="compositionally biased region" description="Low complexity" evidence="1">
    <location>
        <begin position="254"/>
        <end position="268"/>
    </location>
</feature>
<feature type="compositionally biased region" description="Low complexity" evidence="1">
    <location>
        <begin position="279"/>
        <end position="288"/>
    </location>
</feature>